<name>A0A3R8NTR5_9BURK</name>
<dbReference type="InterPro" id="IPR025245">
    <property type="entry name" value="DUF4197"/>
</dbReference>
<sequence>MDKKSSTGLRGRIAGALVAASLALGTTGLLVSMPAAALDLSSLTQSDASAGVKAALEKGAETAVASLGKADGFLGNPDVKIPLPSSLQKMEKAAKLMGKQKDFEALQTNMNRAAEAAVVEAKPLLLNAIKGMSVSDAKGILSDGDDSVTKFFREKTSKDMFNKFLPIVTQYTSKLGLAQQYNSLAGQASKLGVIKSDDAKIENYVTNKTMDGLYKMIAAEEKTIRQDPVGTGSAILKKVFAK</sequence>
<reference evidence="1 2" key="1">
    <citation type="submission" date="2018-11" db="EMBL/GenBank/DDBJ databases">
        <title>Genome sequencing of Lautropia sp. KCOM 2505 (= ChDC F240).</title>
        <authorList>
            <person name="Kook J.-K."/>
            <person name="Park S.-N."/>
            <person name="Lim Y.K."/>
        </authorList>
    </citation>
    <scope>NUCLEOTIDE SEQUENCE [LARGE SCALE GENOMIC DNA]</scope>
    <source>
        <strain evidence="1 2">KCOM 2505</strain>
    </source>
</reference>
<dbReference type="EMBL" id="RRUE01000001">
    <property type="protein sequence ID" value="RRN45644.1"/>
    <property type="molecule type" value="Genomic_DNA"/>
</dbReference>
<protein>
    <submittedName>
        <fullName evidence="1">DUF4197 domain-containing protein</fullName>
    </submittedName>
</protein>
<evidence type="ECO:0000313" key="2">
    <source>
        <dbReference type="Proteomes" id="UP000270261"/>
    </source>
</evidence>
<organism evidence="1 2">
    <name type="scientific">Lautropia dentalis</name>
    <dbReference type="NCBI Taxonomy" id="2490857"/>
    <lineage>
        <taxon>Bacteria</taxon>
        <taxon>Pseudomonadati</taxon>
        <taxon>Pseudomonadota</taxon>
        <taxon>Betaproteobacteria</taxon>
        <taxon>Burkholderiales</taxon>
        <taxon>Burkholderiaceae</taxon>
        <taxon>Lautropia</taxon>
    </lineage>
</organism>
<evidence type="ECO:0000313" key="1">
    <source>
        <dbReference type="EMBL" id="RRN45644.1"/>
    </source>
</evidence>
<dbReference type="AlphaFoldDB" id="A0A3R8NTR5"/>
<keyword evidence="2" id="KW-1185">Reference proteome</keyword>
<proteinExistence type="predicted"/>
<dbReference type="Pfam" id="PF13852">
    <property type="entry name" value="DUF4197"/>
    <property type="match status" value="1"/>
</dbReference>
<comment type="caution">
    <text evidence="1">The sequence shown here is derived from an EMBL/GenBank/DDBJ whole genome shotgun (WGS) entry which is preliminary data.</text>
</comment>
<dbReference type="RefSeq" id="WP_125095073.1">
    <property type="nucleotide sequence ID" value="NZ_RRUE01000001.1"/>
</dbReference>
<dbReference type="Proteomes" id="UP000270261">
    <property type="component" value="Unassembled WGS sequence"/>
</dbReference>
<accession>A0A3R8NTR5</accession>
<dbReference type="OrthoDB" id="5292580at2"/>
<gene>
    <name evidence="1" type="ORF">EHV23_05665</name>
</gene>